<dbReference type="SUPFAM" id="SSF46689">
    <property type="entry name" value="Homeodomain-like"/>
    <property type="match status" value="1"/>
</dbReference>
<keyword evidence="1" id="KW-0238">DNA-binding</keyword>
<dbReference type="PANTHER" id="PTHR43479">
    <property type="entry name" value="ACREF/ENVCD OPERON REPRESSOR-RELATED"/>
    <property type="match status" value="1"/>
</dbReference>
<dbReference type="InterPro" id="IPR009057">
    <property type="entry name" value="Homeodomain-like_sf"/>
</dbReference>
<name>A0A645CJM4_9ZZZZ</name>
<dbReference type="PANTHER" id="PTHR43479:SF7">
    <property type="entry name" value="TETR-FAMILY TRANSCRIPTIONAL REGULATOR"/>
    <property type="match status" value="1"/>
</dbReference>
<dbReference type="Gene3D" id="1.10.357.10">
    <property type="entry name" value="Tetracycline Repressor, domain 2"/>
    <property type="match status" value="1"/>
</dbReference>
<gene>
    <name evidence="3" type="ORF">SDC9_124160</name>
</gene>
<dbReference type="GO" id="GO:0003677">
    <property type="term" value="F:DNA binding"/>
    <property type="evidence" value="ECO:0007669"/>
    <property type="project" value="UniProtKB-KW"/>
</dbReference>
<protein>
    <recommendedName>
        <fullName evidence="2">HTH tetR-type domain-containing protein</fullName>
    </recommendedName>
</protein>
<sequence>MEQPKIDPRVLRTRKLIMDAFIKLSETKEFSDITVKNITEEAMINRATFYYHFQDIYDLLEKVLSEVLLVDLNYEIYKDRELDEGTLIQIFSAITEFQKSLSTRCYRGYEDTIARIIRDQLEVIFHKMLSGRADANETENLKVTAAILSWGIYGASVEWRRKGMPAGPEAFIKPSIPYILSGISFRPES</sequence>
<reference evidence="3" key="1">
    <citation type="submission" date="2019-08" db="EMBL/GenBank/DDBJ databases">
        <authorList>
            <person name="Kucharzyk K."/>
            <person name="Murdoch R.W."/>
            <person name="Higgins S."/>
            <person name="Loffler F."/>
        </authorList>
    </citation>
    <scope>NUCLEOTIDE SEQUENCE</scope>
</reference>
<comment type="caution">
    <text evidence="3">The sequence shown here is derived from an EMBL/GenBank/DDBJ whole genome shotgun (WGS) entry which is preliminary data.</text>
</comment>
<dbReference type="InterPro" id="IPR001647">
    <property type="entry name" value="HTH_TetR"/>
</dbReference>
<feature type="domain" description="HTH tetR-type" evidence="2">
    <location>
        <begin position="11"/>
        <end position="71"/>
    </location>
</feature>
<dbReference type="Pfam" id="PF00440">
    <property type="entry name" value="TetR_N"/>
    <property type="match status" value="1"/>
</dbReference>
<dbReference type="AlphaFoldDB" id="A0A645CJM4"/>
<dbReference type="PROSITE" id="PS50977">
    <property type="entry name" value="HTH_TETR_2"/>
    <property type="match status" value="1"/>
</dbReference>
<dbReference type="EMBL" id="VSSQ01027756">
    <property type="protein sequence ID" value="MPM77160.1"/>
    <property type="molecule type" value="Genomic_DNA"/>
</dbReference>
<evidence type="ECO:0000259" key="2">
    <source>
        <dbReference type="PROSITE" id="PS50977"/>
    </source>
</evidence>
<evidence type="ECO:0000256" key="1">
    <source>
        <dbReference type="ARBA" id="ARBA00023125"/>
    </source>
</evidence>
<evidence type="ECO:0000313" key="3">
    <source>
        <dbReference type="EMBL" id="MPM77160.1"/>
    </source>
</evidence>
<organism evidence="3">
    <name type="scientific">bioreactor metagenome</name>
    <dbReference type="NCBI Taxonomy" id="1076179"/>
    <lineage>
        <taxon>unclassified sequences</taxon>
        <taxon>metagenomes</taxon>
        <taxon>ecological metagenomes</taxon>
    </lineage>
</organism>
<dbReference type="InterPro" id="IPR050624">
    <property type="entry name" value="HTH-type_Tx_Regulator"/>
</dbReference>
<accession>A0A645CJM4</accession>
<proteinExistence type="predicted"/>